<proteinExistence type="predicted"/>
<dbReference type="AlphaFoldDB" id="A0A0A1XNZ6"/>
<name>A0A0A1XNZ6_ZEUCU</name>
<evidence type="ECO:0000256" key="1">
    <source>
        <dbReference type="SAM" id="SignalP"/>
    </source>
</evidence>
<accession>A0A0A1XNZ6</accession>
<organism evidence="2">
    <name type="scientific">Zeugodacus cucurbitae</name>
    <name type="common">Melon fruit fly</name>
    <name type="synonym">Bactrocera cucurbitae</name>
    <dbReference type="NCBI Taxonomy" id="28588"/>
    <lineage>
        <taxon>Eukaryota</taxon>
        <taxon>Metazoa</taxon>
        <taxon>Ecdysozoa</taxon>
        <taxon>Arthropoda</taxon>
        <taxon>Hexapoda</taxon>
        <taxon>Insecta</taxon>
        <taxon>Pterygota</taxon>
        <taxon>Neoptera</taxon>
        <taxon>Endopterygota</taxon>
        <taxon>Diptera</taxon>
        <taxon>Brachycera</taxon>
        <taxon>Muscomorpha</taxon>
        <taxon>Tephritoidea</taxon>
        <taxon>Tephritidae</taxon>
        <taxon>Zeugodacus</taxon>
        <taxon>Zeugodacus</taxon>
    </lineage>
</organism>
<reference evidence="2" key="2">
    <citation type="journal article" date="2015" name="Gigascience">
        <title>Reconstructing a comprehensive transcriptome assembly of a white-pupal translocated strain of the pest fruit fly Bactrocera cucurbitae.</title>
        <authorList>
            <person name="Sim S.B."/>
            <person name="Calla B."/>
            <person name="Hall B."/>
            <person name="DeRego T."/>
            <person name="Geib S.M."/>
        </authorList>
    </citation>
    <scope>NUCLEOTIDE SEQUENCE</scope>
</reference>
<gene>
    <name evidence="2" type="primary">G</name>
    <name evidence="2" type="ORF">g.24580</name>
</gene>
<sequence length="213" mass="23189">MLWAMEPNFATAPIALISLLVVMLSSVKANASIAAANQPAAPNGLKSCNSTRQARMWGDVDPNVFHVCDEATNATRQMRCPAGRGFFNGRGYFGCIPYPEWPACIDRRSLIHSQKHSHNSTSSANATLALCKDELHLQQTWAAVDPNKFYMCQNAESAPLLLNCEAGKGYVSAWVGDGHHGGHGGGHGGEATHIVGCTTWAKWRMYMQCTDFY</sequence>
<evidence type="ECO:0000313" key="2">
    <source>
        <dbReference type="EMBL" id="JAD12263.1"/>
    </source>
</evidence>
<reference evidence="2" key="1">
    <citation type="submission" date="2014-11" db="EMBL/GenBank/DDBJ databases">
        <authorList>
            <person name="Geib S."/>
        </authorList>
    </citation>
    <scope>NUCLEOTIDE SEQUENCE</scope>
</reference>
<dbReference type="EMBL" id="GBXI01002029">
    <property type="protein sequence ID" value="JAD12263.1"/>
    <property type="molecule type" value="Transcribed_RNA"/>
</dbReference>
<protein>
    <submittedName>
        <fullName evidence="2">Glycoprotein G</fullName>
    </submittedName>
</protein>
<keyword evidence="1" id="KW-0732">Signal</keyword>
<feature type="chain" id="PRO_5001983594" evidence="1">
    <location>
        <begin position="30"/>
        <end position="213"/>
    </location>
</feature>
<feature type="signal peptide" evidence="1">
    <location>
        <begin position="1"/>
        <end position="29"/>
    </location>
</feature>